<evidence type="ECO:0008006" key="2">
    <source>
        <dbReference type="Google" id="ProtNLM"/>
    </source>
</evidence>
<dbReference type="EMBL" id="CM000141">
    <property type="protein sequence ID" value="EAZ30402.1"/>
    <property type="molecule type" value="Genomic_DNA"/>
</dbReference>
<proteinExistence type="predicted"/>
<evidence type="ECO:0000313" key="1">
    <source>
        <dbReference type="EMBL" id="EAZ30402.1"/>
    </source>
</evidence>
<name>A3ASW3_ORYSJ</name>
<sequence length="116" mass="12872">MYGQASASPFPGVFGNTNSSRHAFASVSLDDDFKHMESNTQDASGDDIVDGKEKGKAPALAGYEREWLRRIFLRFKLDVDGSLTKLELAALLCMLGLRLAWVIVPDFTKAQQLRLH</sequence>
<organism evidence="1">
    <name type="scientific">Oryza sativa subsp. japonica</name>
    <name type="common">Rice</name>
    <dbReference type="NCBI Taxonomy" id="39947"/>
    <lineage>
        <taxon>Eukaryota</taxon>
        <taxon>Viridiplantae</taxon>
        <taxon>Streptophyta</taxon>
        <taxon>Embryophyta</taxon>
        <taxon>Tracheophyta</taxon>
        <taxon>Spermatophyta</taxon>
        <taxon>Magnoliopsida</taxon>
        <taxon>Liliopsida</taxon>
        <taxon>Poales</taxon>
        <taxon>Poaceae</taxon>
        <taxon>BOP clade</taxon>
        <taxon>Oryzoideae</taxon>
        <taxon>Oryzeae</taxon>
        <taxon>Oryzinae</taxon>
        <taxon>Oryza</taxon>
        <taxon>Oryza sativa</taxon>
    </lineage>
</organism>
<dbReference type="Proteomes" id="UP000007752">
    <property type="component" value="Chromosome 4"/>
</dbReference>
<reference evidence="1" key="1">
    <citation type="journal article" date="2005" name="PLoS Biol.">
        <title>The genomes of Oryza sativa: a history of duplications.</title>
        <authorList>
            <person name="Yu J."/>
            <person name="Wang J."/>
            <person name="Lin W."/>
            <person name="Li S."/>
            <person name="Li H."/>
            <person name="Zhou J."/>
            <person name="Ni P."/>
            <person name="Dong W."/>
            <person name="Hu S."/>
            <person name="Zeng C."/>
            <person name="Zhang J."/>
            <person name="Zhang Y."/>
            <person name="Li R."/>
            <person name="Xu Z."/>
            <person name="Li S."/>
            <person name="Li X."/>
            <person name="Zheng H."/>
            <person name="Cong L."/>
            <person name="Lin L."/>
            <person name="Yin J."/>
            <person name="Geng J."/>
            <person name="Li G."/>
            <person name="Shi J."/>
            <person name="Liu J."/>
            <person name="Lv H."/>
            <person name="Li J."/>
            <person name="Wang J."/>
            <person name="Deng Y."/>
            <person name="Ran L."/>
            <person name="Shi X."/>
            <person name="Wang X."/>
            <person name="Wu Q."/>
            <person name="Li C."/>
            <person name="Ren X."/>
            <person name="Wang J."/>
            <person name="Wang X."/>
            <person name="Li D."/>
            <person name="Liu D."/>
            <person name="Zhang X."/>
            <person name="Ji Z."/>
            <person name="Zhao W."/>
            <person name="Sun Y."/>
            <person name="Zhang Z."/>
            <person name="Bao J."/>
            <person name="Han Y."/>
            <person name="Dong L."/>
            <person name="Ji J."/>
            <person name="Chen P."/>
            <person name="Wu S."/>
            <person name="Liu J."/>
            <person name="Xiao Y."/>
            <person name="Bu D."/>
            <person name="Tan J."/>
            <person name="Yang L."/>
            <person name="Ye C."/>
            <person name="Zhang J."/>
            <person name="Xu J."/>
            <person name="Zhou Y."/>
            <person name="Yu Y."/>
            <person name="Zhang B."/>
            <person name="Zhuang S."/>
            <person name="Wei H."/>
            <person name="Liu B."/>
            <person name="Lei M."/>
            <person name="Yu H."/>
            <person name="Li Y."/>
            <person name="Xu H."/>
            <person name="Wei S."/>
            <person name="He X."/>
            <person name="Fang L."/>
            <person name="Zhang Z."/>
            <person name="Zhang Y."/>
            <person name="Huang X."/>
            <person name="Su Z."/>
            <person name="Tong W."/>
            <person name="Li J."/>
            <person name="Tong Z."/>
            <person name="Li S."/>
            <person name="Ye J."/>
            <person name="Wang L."/>
            <person name="Fang L."/>
            <person name="Lei T."/>
            <person name="Chen C."/>
            <person name="Chen H."/>
            <person name="Xu Z."/>
            <person name="Li H."/>
            <person name="Huang H."/>
            <person name="Zhang F."/>
            <person name="Xu H."/>
            <person name="Li N."/>
            <person name="Zhao C."/>
            <person name="Li S."/>
            <person name="Dong L."/>
            <person name="Huang Y."/>
            <person name="Li L."/>
            <person name="Xi Y."/>
            <person name="Qi Q."/>
            <person name="Li W."/>
            <person name="Zhang B."/>
            <person name="Hu W."/>
            <person name="Zhang Y."/>
            <person name="Tian X."/>
            <person name="Jiao Y."/>
            <person name="Liang X."/>
            <person name="Jin J."/>
            <person name="Gao L."/>
            <person name="Zheng W."/>
            <person name="Hao B."/>
            <person name="Liu S."/>
            <person name="Wang W."/>
            <person name="Yuan L."/>
            <person name="Cao M."/>
            <person name="McDermott J."/>
            <person name="Samudrala R."/>
            <person name="Wang J."/>
            <person name="Wong G.K."/>
            <person name="Yang H."/>
        </authorList>
    </citation>
    <scope>NUCLEOTIDE SEQUENCE [LARGE SCALE GENOMIC DNA]</scope>
</reference>
<protein>
    <recommendedName>
        <fullName evidence="2">EF-hand domain-containing protein</fullName>
    </recommendedName>
</protein>
<dbReference type="AlphaFoldDB" id="A3ASW3"/>
<accession>A3ASW3</accession>
<gene>
    <name evidence="1" type="ORF">OsJ_14452</name>
</gene>
<reference evidence="1" key="2">
    <citation type="submission" date="2008-12" db="EMBL/GenBank/DDBJ databases">
        <title>Improved gene annotation of the rice (Oryza sativa) genomes.</title>
        <authorList>
            <person name="Wang J."/>
            <person name="Li R."/>
            <person name="Fan W."/>
            <person name="Huang Q."/>
            <person name="Zhang J."/>
            <person name="Zhou Y."/>
            <person name="Hu Y."/>
            <person name="Zi S."/>
            <person name="Li J."/>
            <person name="Ni P."/>
            <person name="Zheng H."/>
            <person name="Zhang Y."/>
            <person name="Zhao M."/>
            <person name="Hao Q."/>
            <person name="McDermott J."/>
            <person name="Samudrala R."/>
            <person name="Kristiansen K."/>
            <person name="Wong G.K.-S."/>
        </authorList>
    </citation>
    <scope>NUCLEOTIDE SEQUENCE</scope>
</reference>